<organism evidence="1 4">
    <name type="scientific">Plasmodium ovale wallikeri</name>
    <dbReference type="NCBI Taxonomy" id="864142"/>
    <lineage>
        <taxon>Eukaryota</taxon>
        <taxon>Sar</taxon>
        <taxon>Alveolata</taxon>
        <taxon>Apicomplexa</taxon>
        <taxon>Aconoidasida</taxon>
        <taxon>Haemosporida</taxon>
        <taxon>Plasmodiidae</taxon>
        <taxon>Plasmodium</taxon>
        <taxon>Plasmodium (Plasmodium)</taxon>
    </lineage>
</organism>
<keyword evidence="4" id="KW-1185">Reference proteome</keyword>
<accession>A0A1A8YQ56</accession>
<protein>
    <submittedName>
        <fullName evidence="1">Uncharacterized protein</fullName>
    </submittedName>
</protein>
<evidence type="ECO:0000313" key="3">
    <source>
        <dbReference type="Proteomes" id="UP000078550"/>
    </source>
</evidence>
<dbReference type="EMBL" id="FLRD01000058">
    <property type="protein sequence ID" value="SBT33619.1"/>
    <property type="molecule type" value="Genomic_DNA"/>
</dbReference>
<proteinExistence type="predicted"/>
<dbReference type="Proteomes" id="UP000078555">
    <property type="component" value="Unassembled WGS sequence"/>
</dbReference>
<dbReference type="EMBL" id="FLRE01000070">
    <property type="protein sequence ID" value="SBT34046.1"/>
    <property type="molecule type" value="Genomic_DNA"/>
</dbReference>
<evidence type="ECO:0000313" key="2">
    <source>
        <dbReference type="EMBL" id="SBT34046.1"/>
    </source>
</evidence>
<gene>
    <name evidence="1" type="ORF">POVWA1_018010</name>
    <name evidence="2" type="ORF">POVWA2_017900</name>
</gene>
<dbReference type="Proteomes" id="UP000078550">
    <property type="component" value="Unassembled WGS sequence"/>
</dbReference>
<evidence type="ECO:0000313" key="1">
    <source>
        <dbReference type="EMBL" id="SBT33619.1"/>
    </source>
</evidence>
<name>A0A1A8YQ56_PLAOA</name>
<dbReference type="AlphaFoldDB" id="A0A1A8YQ56"/>
<reference evidence="3 4" key="2">
    <citation type="submission" date="2016-05" db="EMBL/GenBank/DDBJ databases">
        <authorList>
            <person name="Naeem Raeece"/>
        </authorList>
    </citation>
    <scope>NUCLEOTIDE SEQUENCE [LARGE SCALE GENOMIC DNA]</scope>
</reference>
<evidence type="ECO:0000313" key="4">
    <source>
        <dbReference type="Proteomes" id="UP000078555"/>
    </source>
</evidence>
<sequence>MSICSYVRILRPAHLASEHYGPLGDQPFRHLANMQSCERALEFSSSPGLSMYLPPSTSRMSLSFVHCTDQEQPFFSTFR</sequence>
<reference evidence="1" key="1">
    <citation type="submission" date="2016-05" db="EMBL/GenBank/DDBJ databases">
        <authorList>
            <person name="Lavstsen T."/>
            <person name="Jespersen J.S."/>
        </authorList>
    </citation>
    <scope>NUCLEOTIDE SEQUENCE [LARGE SCALE GENOMIC DNA]</scope>
</reference>